<feature type="transmembrane region" description="Helical" evidence="8">
    <location>
        <begin position="207"/>
        <end position="227"/>
    </location>
</feature>
<feature type="transmembrane region" description="Helical" evidence="8">
    <location>
        <begin position="36"/>
        <end position="56"/>
    </location>
</feature>
<dbReference type="PANTHER" id="PTHR33908:SF3">
    <property type="entry name" value="UNDECAPRENYL PHOSPHATE-ALPHA-4-AMINO-4-DEOXY-L-ARABINOSE ARABINOSYL TRANSFERASE"/>
    <property type="match status" value="1"/>
</dbReference>
<feature type="transmembrane region" description="Helical" evidence="8">
    <location>
        <begin position="239"/>
        <end position="259"/>
    </location>
</feature>
<organism evidence="10 11">
    <name type="scientific">Paenibacillus radicis</name>
    <name type="common">ex Gao et al. 2016</name>
    <dbReference type="NCBI Taxonomy" id="1737354"/>
    <lineage>
        <taxon>Bacteria</taxon>
        <taxon>Bacillati</taxon>
        <taxon>Bacillota</taxon>
        <taxon>Bacilli</taxon>
        <taxon>Bacillales</taxon>
        <taxon>Paenibacillaceae</taxon>
        <taxon>Paenibacillus</taxon>
    </lineage>
</organism>
<dbReference type="Proteomes" id="UP000600247">
    <property type="component" value="Unassembled WGS sequence"/>
</dbReference>
<sequence>MNPQLKTNVGRQRRSTSKFDLLARMKQIVTWLQNNPLLAVLFGIGIFIRLVAISSLPAGLNQDEASIGYDAYAILHYGVDRNGSFLPIHLIAWGSGQNALYAYLSMPFIYLFGLNTFSIRIVSAIAGVITLFLFYAIAKRFIPDNRRVMLIAAFIIVICPWHIMMSRWALESNLMPALVLLAVYFACKAIERPQWLLAFSISMALSLYAYGTAYFFAPLFVLSTYVVFYVKRLVSLRRILVNGATFTILALPILLFVIINRYSMNAITALVTIPKLTVPRVEQQSSIFGSDMMSTGLSHMKRFFEIIISQNDGLIWNALPEYGYLYPIALPLIILGLATTISALQRKADPIQLIILIWLAISVAMAFIISDANINRINVIFYPLILLTVAGVVWLSEKEKWATRFAIALFAAYFILFANQYVRKFPEQISPIFFESFGEAIRYASDVTDGTVYITNRVNMPYIYVLLNEQIDPREFNESVVYANPGGAFQQVQSFGRYRFEQPVIHDGEKAAYLFANGDPLPEDESRYEIKRFKHYSVVTEK</sequence>
<dbReference type="InterPro" id="IPR038731">
    <property type="entry name" value="RgtA/B/C-like"/>
</dbReference>
<keyword evidence="6 8" id="KW-1133">Transmembrane helix</keyword>
<dbReference type="Pfam" id="PF13231">
    <property type="entry name" value="PMT_2"/>
    <property type="match status" value="1"/>
</dbReference>
<name>A0A917HQT5_9BACL</name>
<evidence type="ECO:0000313" key="11">
    <source>
        <dbReference type="Proteomes" id="UP000600247"/>
    </source>
</evidence>
<keyword evidence="5 8" id="KW-0812">Transmembrane</keyword>
<comment type="caution">
    <text evidence="10">The sequence shown here is derived from an EMBL/GenBank/DDBJ whole genome shotgun (WGS) entry which is preliminary data.</text>
</comment>
<keyword evidence="2" id="KW-1003">Cell membrane</keyword>
<evidence type="ECO:0000313" key="10">
    <source>
        <dbReference type="EMBL" id="GGG86091.1"/>
    </source>
</evidence>
<evidence type="ECO:0000256" key="6">
    <source>
        <dbReference type="ARBA" id="ARBA00022989"/>
    </source>
</evidence>
<feature type="transmembrane region" description="Helical" evidence="8">
    <location>
        <begin position="377"/>
        <end position="395"/>
    </location>
</feature>
<dbReference type="PANTHER" id="PTHR33908">
    <property type="entry name" value="MANNOSYLTRANSFERASE YKCB-RELATED"/>
    <property type="match status" value="1"/>
</dbReference>
<dbReference type="EMBL" id="BMHY01000016">
    <property type="protein sequence ID" value="GGG86091.1"/>
    <property type="molecule type" value="Genomic_DNA"/>
</dbReference>
<comment type="subcellular location">
    <subcellularLocation>
        <location evidence="1">Cell membrane</location>
        <topology evidence="1">Multi-pass membrane protein</topology>
    </subcellularLocation>
</comment>
<accession>A0A917HQT5</accession>
<evidence type="ECO:0000256" key="1">
    <source>
        <dbReference type="ARBA" id="ARBA00004651"/>
    </source>
</evidence>
<dbReference type="GO" id="GO:0010041">
    <property type="term" value="P:response to iron(III) ion"/>
    <property type="evidence" value="ECO:0007669"/>
    <property type="project" value="TreeGrafter"/>
</dbReference>
<evidence type="ECO:0000256" key="5">
    <source>
        <dbReference type="ARBA" id="ARBA00022692"/>
    </source>
</evidence>
<dbReference type="AlphaFoldDB" id="A0A917HQT5"/>
<protein>
    <recommendedName>
        <fullName evidence="9">Glycosyltransferase RgtA/B/C/D-like domain-containing protein</fullName>
    </recommendedName>
</protein>
<reference evidence="10 11" key="1">
    <citation type="journal article" date="2014" name="Int. J. Syst. Evol. Microbiol.">
        <title>Complete genome sequence of Corynebacterium casei LMG S-19264T (=DSM 44701T), isolated from a smear-ripened cheese.</title>
        <authorList>
            <consortium name="US DOE Joint Genome Institute (JGI-PGF)"/>
            <person name="Walter F."/>
            <person name="Albersmeier A."/>
            <person name="Kalinowski J."/>
            <person name="Ruckert C."/>
        </authorList>
    </citation>
    <scope>NUCLEOTIDE SEQUENCE [LARGE SCALE GENOMIC DNA]</scope>
    <source>
        <strain evidence="10 11">CGMCC 1.15286</strain>
    </source>
</reference>
<dbReference type="GO" id="GO:0009103">
    <property type="term" value="P:lipopolysaccharide biosynthetic process"/>
    <property type="evidence" value="ECO:0007669"/>
    <property type="project" value="UniProtKB-ARBA"/>
</dbReference>
<evidence type="ECO:0000256" key="3">
    <source>
        <dbReference type="ARBA" id="ARBA00022676"/>
    </source>
</evidence>
<proteinExistence type="predicted"/>
<keyword evidence="11" id="KW-1185">Reference proteome</keyword>
<dbReference type="RefSeq" id="WP_188892454.1">
    <property type="nucleotide sequence ID" value="NZ_BMHY01000016.1"/>
</dbReference>
<keyword evidence="7 8" id="KW-0472">Membrane</keyword>
<evidence type="ECO:0000259" key="9">
    <source>
        <dbReference type="Pfam" id="PF13231"/>
    </source>
</evidence>
<gene>
    <name evidence="10" type="ORF">GCM10010918_50280</name>
</gene>
<evidence type="ECO:0000256" key="2">
    <source>
        <dbReference type="ARBA" id="ARBA00022475"/>
    </source>
</evidence>
<feature type="transmembrane region" description="Helical" evidence="8">
    <location>
        <begin position="350"/>
        <end position="370"/>
    </location>
</feature>
<keyword evidence="3" id="KW-0328">Glycosyltransferase</keyword>
<feature type="transmembrane region" description="Helical" evidence="8">
    <location>
        <begin position="324"/>
        <end position="344"/>
    </location>
</feature>
<dbReference type="GO" id="GO:0005886">
    <property type="term" value="C:plasma membrane"/>
    <property type="evidence" value="ECO:0007669"/>
    <property type="project" value="UniProtKB-SubCell"/>
</dbReference>
<feature type="transmembrane region" description="Helical" evidence="8">
    <location>
        <begin position="108"/>
        <end position="136"/>
    </location>
</feature>
<dbReference type="InterPro" id="IPR050297">
    <property type="entry name" value="LipidA_mod_glycosyltrf_83"/>
</dbReference>
<feature type="transmembrane region" description="Helical" evidence="8">
    <location>
        <begin position="401"/>
        <end position="422"/>
    </location>
</feature>
<keyword evidence="4" id="KW-0808">Transferase</keyword>
<feature type="domain" description="Glycosyltransferase RgtA/B/C/D-like" evidence="9">
    <location>
        <begin position="101"/>
        <end position="254"/>
    </location>
</feature>
<feature type="transmembrane region" description="Helical" evidence="8">
    <location>
        <begin position="148"/>
        <end position="164"/>
    </location>
</feature>
<evidence type="ECO:0000256" key="8">
    <source>
        <dbReference type="SAM" id="Phobius"/>
    </source>
</evidence>
<dbReference type="GO" id="GO:0016763">
    <property type="term" value="F:pentosyltransferase activity"/>
    <property type="evidence" value="ECO:0007669"/>
    <property type="project" value="TreeGrafter"/>
</dbReference>
<evidence type="ECO:0000256" key="7">
    <source>
        <dbReference type="ARBA" id="ARBA00023136"/>
    </source>
</evidence>
<evidence type="ECO:0000256" key="4">
    <source>
        <dbReference type="ARBA" id="ARBA00022679"/>
    </source>
</evidence>